<sequence>MAGYLDHYLQRLDRVLGDPRVIELAINGDAGLWVEKAGAAHMSRCDGISMSPSDVTDLARQIANAAEQPLTAASPMISTTVPYGGATLRVQAIIAPAAFGGTVLSVRVFRQRRPSEEPKRFGFLRPQGISLETERLAKIDKIQCLAAGLGLGGDADALLKACVDLKLNLILSGPTSAGKTELARRLIWMIPDTERLVLIEDSAEALPHQPNHVSLIAARDDASPRAADKLLQATLRLRPDRIILGEVRGGEAATFLGAINTGHEGSFTTLHAASGRKAMDKMALLVMNTGTQLSYREILRYLRGSIDAVIQTGRDGETRGIMEVYVPALDQDLLR</sequence>
<comment type="similarity">
    <text evidence="1">Belongs to the GSP E family.</text>
</comment>
<keyword evidence="3" id="KW-0614">Plasmid</keyword>
<dbReference type="RefSeq" id="WP_101754766.1">
    <property type="nucleotide sequence ID" value="NZ_CP025432.1"/>
</dbReference>
<gene>
    <name evidence="3" type="ORF">CX676_21120</name>
</gene>
<feature type="domain" description="Bacterial type II secretion system protein E" evidence="2">
    <location>
        <begin position="155"/>
        <end position="308"/>
    </location>
</feature>
<evidence type="ECO:0000313" key="3">
    <source>
        <dbReference type="EMBL" id="AUH66802.1"/>
    </source>
</evidence>
<organism evidence="3 4">
    <name type="scientific">Paracoccus zhejiangensis</name>
    <dbReference type="NCBI Taxonomy" id="1077935"/>
    <lineage>
        <taxon>Bacteria</taxon>
        <taxon>Pseudomonadati</taxon>
        <taxon>Pseudomonadota</taxon>
        <taxon>Alphaproteobacteria</taxon>
        <taxon>Rhodobacterales</taxon>
        <taxon>Paracoccaceae</taxon>
        <taxon>Paracoccus</taxon>
    </lineage>
</organism>
<dbReference type="PANTHER" id="PTHR30486:SF6">
    <property type="entry name" value="TYPE IV PILUS RETRACTATION ATPASE PILT"/>
    <property type="match status" value="1"/>
</dbReference>
<dbReference type="InterPro" id="IPR027417">
    <property type="entry name" value="P-loop_NTPase"/>
</dbReference>
<dbReference type="GO" id="GO:0016887">
    <property type="term" value="F:ATP hydrolysis activity"/>
    <property type="evidence" value="ECO:0007669"/>
    <property type="project" value="InterPro"/>
</dbReference>
<evidence type="ECO:0000313" key="4">
    <source>
        <dbReference type="Proteomes" id="UP000234530"/>
    </source>
</evidence>
<dbReference type="InterPro" id="IPR001482">
    <property type="entry name" value="T2SS/T4SS_dom"/>
</dbReference>
<dbReference type="PANTHER" id="PTHR30486">
    <property type="entry name" value="TWITCHING MOTILITY PROTEIN PILT"/>
    <property type="match status" value="1"/>
</dbReference>
<dbReference type="Gene3D" id="3.30.450.90">
    <property type="match status" value="1"/>
</dbReference>
<dbReference type="OrthoDB" id="9810761at2"/>
<name>A0A2H5F5H9_9RHOB</name>
<dbReference type="Pfam" id="PF00437">
    <property type="entry name" value="T2SSE"/>
    <property type="match status" value="1"/>
</dbReference>
<keyword evidence="4" id="KW-1185">Reference proteome</keyword>
<evidence type="ECO:0000256" key="1">
    <source>
        <dbReference type="ARBA" id="ARBA00006611"/>
    </source>
</evidence>
<dbReference type="Gene3D" id="3.40.50.300">
    <property type="entry name" value="P-loop containing nucleotide triphosphate hydrolases"/>
    <property type="match status" value="1"/>
</dbReference>
<dbReference type="InterPro" id="IPR050921">
    <property type="entry name" value="T4SS_GSP_E_ATPase"/>
</dbReference>
<geneLocation type="plasmid" evidence="4">
    <name>ppz02</name>
</geneLocation>
<dbReference type="Proteomes" id="UP000234530">
    <property type="component" value="Plasmid pPZ02"/>
</dbReference>
<proteinExistence type="inferred from homology"/>
<dbReference type="SUPFAM" id="SSF52540">
    <property type="entry name" value="P-loop containing nucleoside triphosphate hydrolases"/>
    <property type="match status" value="1"/>
</dbReference>
<accession>A0A2H5F5H9</accession>
<dbReference type="AlphaFoldDB" id="A0A2H5F5H9"/>
<reference evidence="3 4" key="1">
    <citation type="journal article" date="2013" name="Antonie Van Leeuwenhoek">
        <title>Paracoccus zhejiangensis sp. nov., isolated from activated sludge in wastewater-treatment system.</title>
        <authorList>
            <person name="Wu Z.G."/>
            <person name="Zhang D.F."/>
            <person name="Liu Y.L."/>
            <person name="Wang F."/>
            <person name="Jiang X."/>
            <person name="Li C."/>
            <person name="Li S.P."/>
            <person name="Hong Q."/>
            <person name="Li W.J."/>
        </authorList>
    </citation>
    <scope>NUCLEOTIDE SEQUENCE [LARGE SCALE GENOMIC DNA]</scope>
    <source>
        <strain evidence="3 4">J6</strain>
        <plasmid evidence="4">Plasmid ppz02</plasmid>
    </source>
</reference>
<evidence type="ECO:0000259" key="2">
    <source>
        <dbReference type="Pfam" id="PF00437"/>
    </source>
</evidence>
<dbReference type="CDD" id="cd01130">
    <property type="entry name" value="VirB11-like_ATPase"/>
    <property type="match status" value="1"/>
</dbReference>
<protein>
    <submittedName>
        <fullName evidence="3">Type II secretion system protein E</fullName>
    </submittedName>
</protein>
<dbReference type="KEGG" id="pzh:CX676_21120"/>
<dbReference type="EMBL" id="CP025432">
    <property type="protein sequence ID" value="AUH66802.1"/>
    <property type="molecule type" value="Genomic_DNA"/>
</dbReference>